<dbReference type="GO" id="GO:0005344">
    <property type="term" value="F:oxygen carrier activity"/>
    <property type="evidence" value="ECO:0007669"/>
    <property type="project" value="UniProtKB-KW"/>
</dbReference>
<evidence type="ECO:0000259" key="5">
    <source>
        <dbReference type="Pfam" id="PF01814"/>
    </source>
</evidence>
<dbReference type="InterPro" id="IPR035938">
    <property type="entry name" value="Hemerythrin-like_sf"/>
</dbReference>
<organism evidence="6 7">
    <name type="scientific">Pseudodesulfovibrio hydrargyri</name>
    <dbReference type="NCBI Taxonomy" id="2125990"/>
    <lineage>
        <taxon>Bacteria</taxon>
        <taxon>Pseudomonadati</taxon>
        <taxon>Thermodesulfobacteriota</taxon>
        <taxon>Desulfovibrionia</taxon>
        <taxon>Desulfovibrionales</taxon>
        <taxon>Desulfovibrionaceae</taxon>
    </lineage>
</organism>
<dbReference type="NCBIfam" id="NF033749">
    <property type="entry name" value="bact_hemeryth"/>
    <property type="match status" value="1"/>
</dbReference>
<keyword evidence="4" id="KW-0408">Iron</keyword>
<dbReference type="PROSITE" id="PS00550">
    <property type="entry name" value="HEMERYTHRINS"/>
    <property type="match status" value="1"/>
</dbReference>
<accession>A0A1J5NFG0</accession>
<reference evidence="6 7" key="1">
    <citation type="submission" date="2015-09" db="EMBL/GenBank/DDBJ databases">
        <title>Genome of Desulfovibrio dechloracetivorans BerOc1, a mercury methylating strain isolated from highly hydrocarbons and metals contaminated coastal sediments.</title>
        <authorList>
            <person name="Goni Urriza M."/>
            <person name="Gassie C."/>
            <person name="Bouchez O."/>
            <person name="Klopp C."/>
            <person name="Ranchou-Peyruse A."/>
            <person name="Remy G."/>
        </authorList>
    </citation>
    <scope>NUCLEOTIDE SEQUENCE [LARGE SCALE GENOMIC DNA]</scope>
    <source>
        <strain evidence="6 7">BerOc1</strain>
    </source>
</reference>
<keyword evidence="2" id="KW-0561">Oxygen transport</keyword>
<keyword evidence="2" id="KW-0813">Transport</keyword>
<keyword evidence="7" id="KW-1185">Reference proteome</keyword>
<dbReference type="GO" id="GO:0046872">
    <property type="term" value="F:metal ion binding"/>
    <property type="evidence" value="ECO:0007669"/>
    <property type="project" value="UniProtKB-KW"/>
</dbReference>
<dbReference type="Pfam" id="PF01814">
    <property type="entry name" value="Hemerythrin"/>
    <property type="match status" value="1"/>
</dbReference>
<dbReference type="EMBL" id="LKAQ01000001">
    <property type="protein sequence ID" value="OIQ51959.1"/>
    <property type="molecule type" value="Genomic_DNA"/>
</dbReference>
<sequence length="134" mass="15796">MPLIQWDEAMSVGMDELDAQHRELIDLINEAFDAIQRHDEPRMISLVDKMRDYSVVHFQAEEAVLRSLGYPGIDAHADQHRSYADKVDEFRRDMLVKTNLSQIFIFLSRWLTNHIMHEDRKFIPWLPETDDEGA</sequence>
<keyword evidence="3" id="KW-0479">Metal-binding</keyword>
<dbReference type="OrthoDB" id="9774644at2"/>
<dbReference type="SUPFAM" id="SSF47188">
    <property type="entry name" value="Hemerythrin-like"/>
    <property type="match status" value="1"/>
</dbReference>
<comment type="similarity">
    <text evidence="1">Belongs to the hemerythrin family.</text>
</comment>
<gene>
    <name evidence="6" type="ORF">BerOc1_00425</name>
</gene>
<comment type="caution">
    <text evidence="6">The sequence shown here is derived from an EMBL/GenBank/DDBJ whole genome shotgun (WGS) entry which is preliminary data.</text>
</comment>
<dbReference type="NCBIfam" id="TIGR02481">
    <property type="entry name" value="hemeryth_dom"/>
    <property type="match status" value="1"/>
</dbReference>
<dbReference type="AlphaFoldDB" id="A0A1J5NFG0"/>
<dbReference type="InterPro" id="IPR016131">
    <property type="entry name" value="Haemerythrin_Fe_BS"/>
</dbReference>
<feature type="domain" description="Hemerythrin-like" evidence="5">
    <location>
        <begin position="14"/>
        <end position="126"/>
    </location>
</feature>
<dbReference type="InterPro" id="IPR050669">
    <property type="entry name" value="Hemerythrin"/>
</dbReference>
<evidence type="ECO:0000313" key="7">
    <source>
        <dbReference type="Proteomes" id="UP000181901"/>
    </source>
</evidence>
<name>A0A1J5NFG0_9BACT</name>
<protein>
    <submittedName>
        <fullName evidence="6">Bacteriohemerythrin</fullName>
    </submittedName>
</protein>
<dbReference type="PANTHER" id="PTHR37164:SF1">
    <property type="entry name" value="BACTERIOHEMERYTHRIN"/>
    <property type="match status" value="1"/>
</dbReference>
<dbReference type="Proteomes" id="UP000181901">
    <property type="component" value="Unassembled WGS sequence"/>
</dbReference>
<dbReference type="CDD" id="cd12107">
    <property type="entry name" value="Hemerythrin"/>
    <property type="match status" value="1"/>
</dbReference>
<evidence type="ECO:0000256" key="4">
    <source>
        <dbReference type="ARBA" id="ARBA00023004"/>
    </source>
</evidence>
<dbReference type="Gene3D" id="1.20.120.50">
    <property type="entry name" value="Hemerythrin-like"/>
    <property type="match status" value="1"/>
</dbReference>
<proteinExistence type="inferred from homology"/>
<evidence type="ECO:0000313" key="6">
    <source>
        <dbReference type="EMBL" id="OIQ51959.1"/>
    </source>
</evidence>
<evidence type="ECO:0000256" key="3">
    <source>
        <dbReference type="ARBA" id="ARBA00022723"/>
    </source>
</evidence>
<dbReference type="RefSeq" id="WP_071544068.1">
    <property type="nucleotide sequence ID" value="NZ_LKAQ01000001.1"/>
</dbReference>
<dbReference type="PANTHER" id="PTHR37164">
    <property type="entry name" value="BACTERIOHEMERYTHRIN"/>
    <property type="match status" value="1"/>
</dbReference>
<dbReference type="InterPro" id="IPR012827">
    <property type="entry name" value="Hemerythrin_metal-bd"/>
</dbReference>
<evidence type="ECO:0000256" key="1">
    <source>
        <dbReference type="ARBA" id="ARBA00010587"/>
    </source>
</evidence>
<evidence type="ECO:0000256" key="2">
    <source>
        <dbReference type="ARBA" id="ARBA00022621"/>
    </source>
</evidence>
<dbReference type="InterPro" id="IPR012312">
    <property type="entry name" value="Hemerythrin-like"/>
</dbReference>